<proteinExistence type="predicted"/>
<feature type="transmembrane region" description="Helical" evidence="2">
    <location>
        <begin position="99"/>
        <end position="120"/>
    </location>
</feature>
<keyword evidence="2" id="KW-0472">Membrane</keyword>
<feature type="compositionally biased region" description="Low complexity" evidence="1">
    <location>
        <begin position="22"/>
        <end position="33"/>
    </location>
</feature>
<sequence>MREEEKDLPEEGQPSPVTDTVPSPAADAAQAPAGEEVTAESLKYKNGKEVAKGGLLGVFIGLAVIVPGVSGSTVAIIFKLYHKLLFAIGNIFKKFKKCAAFLLPVVIGLVIGFVAGFFAIQRVLNVAPFTVIGLFAGLMLGAFPAVKDEIKGEKKSAGRVLLFVLGLTVPIVISLVSTLCVAGAHSLENLQWYHYLLFLVLGYIVAITQIVPGLSATAILMVFGYFSPLMDSVHLSYWQANPQVFLVYLCLVIGFAAGLVTFSKALTKIFDRAKKPAFFLITGLSLGSVVTMFFNPDVYAVYKSWAAGSPFALDLSLGITLFAVGCVVAYLFVRYERKKGG</sequence>
<dbReference type="Proteomes" id="UP000824132">
    <property type="component" value="Unassembled WGS sequence"/>
</dbReference>
<feature type="transmembrane region" description="Helical" evidence="2">
    <location>
        <begin position="126"/>
        <end position="146"/>
    </location>
</feature>
<dbReference type="Pfam" id="PF04018">
    <property type="entry name" value="VCA0040-like"/>
    <property type="match status" value="1"/>
</dbReference>
<feature type="transmembrane region" description="Helical" evidence="2">
    <location>
        <begin position="315"/>
        <end position="333"/>
    </location>
</feature>
<dbReference type="PANTHER" id="PTHR37308">
    <property type="entry name" value="INTEGRAL MEMBRANE PROTEIN"/>
    <property type="match status" value="1"/>
</dbReference>
<reference evidence="3" key="1">
    <citation type="journal article" date="2021" name="PeerJ">
        <title>Extensive microbial diversity within the chicken gut microbiome revealed by metagenomics and culture.</title>
        <authorList>
            <person name="Gilroy R."/>
            <person name="Ravi A."/>
            <person name="Getino M."/>
            <person name="Pursley I."/>
            <person name="Horton D.L."/>
            <person name="Alikhan N.F."/>
            <person name="Baker D."/>
            <person name="Gharbi K."/>
            <person name="Hall N."/>
            <person name="Watson M."/>
            <person name="Adriaenssens E.M."/>
            <person name="Foster-Nyarko E."/>
            <person name="Jarju S."/>
            <person name="Secka A."/>
            <person name="Antonio M."/>
            <person name="Oren A."/>
            <person name="Chaudhuri R.R."/>
            <person name="La Ragione R."/>
            <person name="Hildebrand F."/>
            <person name="Pallen M.J."/>
        </authorList>
    </citation>
    <scope>NUCLEOTIDE SEQUENCE</scope>
    <source>
        <strain evidence="3">CHK187-5294</strain>
    </source>
</reference>
<feature type="transmembrane region" description="Helical" evidence="2">
    <location>
        <begin position="55"/>
        <end position="78"/>
    </location>
</feature>
<accession>A0A9D2A7Q4</accession>
<feature type="transmembrane region" description="Helical" evidence="2">
    <location>
        <begin position="244"/>
        <end position="265"/>
    </location>
</feature>
<feature type="transmembrane region" description="Helical" evidence="2">
    <location>
        <begin position="277"/>
        <end position="295"/>
    </location>
</feature>
<dbReference type="InterPro" id="IPR007163">
    <property type="entry name" value="VCA0040-like"/>
</dbReference>
<organism evidence="3 4">
    <name type="scientific">Candidatus Borkfalkia avistercoris</name>
    <dbReference type="NCBI Taxonomy" id="2838504"/>
    <lineage>
        <taxon>Bacteria</taxon>
        <taxon>Bacillati</taxon>
        <taxon>Bacillota</taxon>
        <taxon>Clostridia</taxon>
        <taxon>Christensenellales</taxon>
        <taxon>Christensenellaceae</taxon>
        <taxon>Candidatus Borkfalkia</taxon>
    </lineage>
</organism>
<comment type="caution">
    <text evidence="3">The sequence shown here is derived from an EMBL/GenBank/DDBJ whole genome shotgun (WGS) entry which is preliminary data.</text>
</comment>
<evidence type="ECO:0000256" key="1">
    <source>
        <dbReference type="SAM" id="MobiDB-lite"/>
    </source>
</evidence>
<gene>
    <name evidence="3" type="ORF">H9727_00490</name>
</gene>
<evidence type="ECO:0000313" key="3">
    <source>
        <dbReference type="EMBL" id="HIZ02744.1"/>
    </source>
</evidence>
<feature type="transmembrane region" description="Helical" evidence="2">
    <location>
        <begin position="192"/>
        <end position="211"/>
    </location>
</feature>
<reference evidence="3" key="2">
    <citation type="submission" date="2021-04" db="EMBL/GenBank/DDBJ databases">
        <authorList>
            <person name="Gilroy R."/>
        </authorList>
    </citation>
    <scope>NUCLEOTIDE SEQUENCE</scope>
    <source>
        <strain evidence="3">CHK187-5294</strain>
    </source>
</reference>
<keyword evidence="2" id="KW-1133">Transmembrane helix</keyword>
<evidence type="ECO:0000313" key="4">
    <source>
        <dbReference type="Proteomes" id="UP000824132"/>
    </source>
</evidence>
<dbReference type="EMBL" id="DXCL01000003">
    <property type="protein sequence ID" value="HIZ02744.1"/>
    <property type="molecule type" value="Genomic_DNA"/>
</dbReference>
<feature type="compositionally biased region" description="Acidic residues" evidence="1">
    <location>
        <begin position="1"/>
        <end position="10"/>
    </location>
</feature>
<dbReference type="PANTHER" id="PTHR37308:SF1">
    <property type="entry name" value="POLYPRENYL-PHOSPHATE TRANSPORTER"/>
    <property type="match status" value="1"/>
</dbReference>
<feature type="region of interest" description="Disordered" evidence="1">
    <location>
        <begin position="1"/>
        <end position="33"/>
    </location>
</feature>
<name>A0A9D2A7Q4_9FIRM</name>
<dbReference type="AlphaFoldDB" id="A0A9D2A7Q4"/>
<evidence type="ECO:0000256" key="2">
    <source>
        <dbReference type="SAM" id="Phobius"/>
    </source>
</evidence>
<keyword evidence="2" id="KW-0812">Transmembrane</keyword>
<feature type="transmembrane region" description="Helical" evidence="2">
    <location>
        <begin position="158"/>
        <end position="186"/>
    </location>
</feature>
<protein>
    <submittedName>
        <fullName evidence="3">DUF368 domain-containing protein</fullName>
    </submittedName>
</protein>